<feature type="transmembrane region" description="Helical" evidence="7">
    <location>
        <begin position="167"/>
        <end position="187"/>
    </location>
</feature>
<dbReference type="EMBL" id="JAGEOJ010000004">
    <property type="protein sequence ID" value="MBO2447805.1"/>
    <property type="molecule type" value="Genomic_DNA"/>
</dbReference>
<evidence type="ECO:0000256" key="8">
    <source>
        <dbReference type="SAM" id="MobiDB-lite"/>
    </source>
</evidence>
<dbReference type="PANTHER" id="PTHR43386:SF1">
    <property type="entry name" value="D,D-DIPEPTIDE TRANSPORT SYSTEM PERMEASE PROTEIN DDPC-RELATED"/>
    <property type="match status" value="1"/>
</dbReference>
<dbReference type="Pfam" id="PF00528">
    <property type="entry name" value="BPD_transp_1"/>
    <property type="match status" value="1"/>
</dbReference>
<sequence>MSRLGLDPLTSGDKAEAAAAAAEPGTTPRKASRRSRTSVFWLAAPLVVIAALVFVLPLTGLLPEGGQNLSKTRLPPAFLDGGTWAHPLGTDKRGQDILTGLVTSGRLTIMIGLVGALVAIGPGVLIGLVAGYFRGWADKVISILIDAQLALPFILIALAIISNRGSSLPVLFLVLALTGWAACARVTRATTMTIRERQFVLGLRAVGASEARIVFRHVLPNLAGTIVALGTLQVGTAILVESALSFLGLGVVPPKSSWGSMLASGQDELSQAWWIAFFPGLAITVLVLLVNLLGDALLTHHDPRKRRR</sequence>
<evidence type="ECO:0000256" key="1">
    <source>
        <dbReference type="ARBA" id="ARBA00004651"/>
    </source>
</evidence>
<dbReference type="GO" id="GO:0055085">
    <property type="term" value="P:transmembrane transport"/>
    <property type="evidence" value="ECO:0007669"/>
    <property type="project" value="InterPro"/>
</dbReference>
<evidence type="ECO:0000256" key="4">
    <source>
        <dbReference type="ARBA" id="ARBA00022692"/>
    </source>
</evidence>
<evidence type="ECO:0000256" key="3">
    <source>
        <dbReference type="ARBA" id="ARBA00022475"/>
    </source>
</evidence>
<dbReference type="PROSITE" id="PS50928">
    <property type="entry name" value="ABC_TM1"/>
    <property type="match status" value="1"/>
</dbReference>
<dbReference type="SUPFAM" id="SSF161098">
    <property type="entry name" value="MetI-like"/>
    <property type="match status" value="1"/>
</dbReference>
<keyword evidence="4 7" id="KW-0812">Transmembrane</keyword>
<evidence type="ECO:0000313" key="11">
    <source>
        <dbReference type="Proteomes" id="UP000669179"/>
    </source>
</evidence>
<dbReference type="Gene3D" id="1.10.3720.10">
    <property type="entry name" value="MetI-like"/>
    <property type="match status" value="1"/>
</dbReference>
<evidence type="ECO:0000256" key="7">
    <source>
        <dbReference type="RuleBase" id="RU363032"/>
    </source>
</evidence>
<dbReference type="AlphaFoldDB" id="A0A939T9B3"/>
<gene>
    <name evidence="10" type="ORF">J4573_11945</name>
</gene>
<feature type="transmembrane region" description="Helical" evidence="7">
    <location>
        <begin position="272"/>
        <end position="298"/>
    </location>
</feature>
<evidence type="ECO:0000313" key="10">
    <source>
        <dbReference type="EMBL" id="MBO2447805.1"/>
    </source>
</evidence>
<dbReference type="Proteomes" id="UP000669179">
    <property type="component" value="Unassembled WGS sequence"/>
</dbReference>
<dbReference type="CDD" id="cd06261">
    <property type="entry name" value="TM_PBP2"/>
    <property type="match status" value="1"/>
</dbReference>
<evidence type="ECO:0000256" key="5">
    <source>
        <dbReference type="ARBA" id="ARBA00022989"/>
    </source>
</evidence>
<feature type="transmembrane region" description="Helical" evidence="7">
    <location>
        <begin position="140"/>
        <end position="161"/>
    </location>
</feature>
<feature type="domain" description="ABC transmembrane type-1" evidence="9">
    <location>
        <begin position="105"/>
        <end position="294"/>
    </location>
</feature>
<dbReference type="PANTHER" id="PTHR43386">
    <property type="entry name" value="OLIGOPEPTIDE TRANSPORT SYSTEM PERMEASE PROTEIN APPC"/>
    <property type="match status" value="1"/>
</dbReference>
<organism evidence="10 11">
    <name type="scientific">Actinomadura barringtoniae</name>
    <dbReference type="NCBI Taxonomy" id="1427535"/>
    <lineage>
        <taxon>Bacteria</taxon>
        <taxon>Bacillati</taxon>
        <taxon>Actinomycetota</taxon>
        <taxon>Actinomycetes</taxon>
        <taxon>Streptosporangiales</taxon>
        <taxon>Thermomonosporaceae</taxon>
        <taxon>Actinomadura</taxon>
    </lineage>
</organism>
<comment type="similarity">
    <text evidence="7">Belongs to the binding-protein-dependent transport system permease family.</text>
</comment>
<dbReference type="InterPro" id="IPR050366">
    <property type="entry name" value="BP-dependent_transpt_permease"/>
</dbReference>
<proteinExistence type="inferred from homology"/>
<dbReference type="RefSeq" id="WP_208255433.1">
    <property type="nucleotide sequence ID" value="NZ_JAGEOJ010000004.1"/>
</dbReference>
<protein>
    <submittedName>
        <fullName evidence="10">ABC transporter permease</fullName>
    </submittedName>
</protein>
<dbReference type="InterPro" id="IPR000515">
    <property type="entry name" value="MetI-like"/>
</dbReference>
<evidence type="ECO:0000256" key="2">
    <source>
        <dbReference type="ARBA" id="ARBA00022448"/>
    </source>
</evidence>
<comment type="caution">
    <text evidence="10">The sequence shown here is derived from an EMBL/GenBank/DDBJ whole genome shotgun (WGS) entry which is preliminary data.</text>
</comment>
<dbReference type="GO" id="GO:0005886">
    <property type="term" value="C:plasma membrane"/>
    <property type="evidence" value="ECO:0007669"/>
    <property type="project" value="UniProtKB-SubCell"/>
</dbReference>
<keyword evidence="2 7" id="KW-0813">Transport</keyword>
<keyword evidence="5 7" id="KW-1133">Transmembrane helix</keyword>
<name>A0A939T9B3_9ACTN</name>
<accession>A0A939T9B3</accession>
<feature type="transmembrane region" description="Helical" evidence="7">
    <location>
        <begin position="222"/>
        <end position="252"/>
    </location>
</feature>
<evidence type="ECO:0000256" key="6">
    <source>
        <dbReference type="ARBA" id="ARBA00023136"/>
    </source>
</evidence>
<keyword evidence="6 7" id="KW-0472">Membrane</keyword>
<evidence type="ECO:0000259" key="9">
    <source>
        <dbReference type="PROSITE" id="PS50928"/>
    </source>
</evidence>
<dbReference type="InterPro" id="IPR035906">
    <property type="entry name" value="MetI-like_sf"/>
</dbReference>
<keyword evidence="11" id="KW-1185">Reference proteome</keyword>
<keyword evidence="3" id="KW-1003">Cell membrane</keyword>
<comment type="subcellular location">
    <subcellularLocation>
        <location evidence="1 7">Cell membrane</location>
        <topology evidence="1 7">Multi-pass membrane protein</topology>
    </subcellularLocation>
</comment>
<feature type="transmembrane region" description="Helical" evidence="7">
    <location>
        <begin position="109"/>
        <end position="133"/>
    </location>
</feature>
<feature type="region of interest" description="Disordered" evidence="8">
    <location>
        <begin position="1"/>
        <end position="30"/>
    </location>
</feature>
<reference evidence="10" key="1">
    <citation type="submission" date="2021-03" db="EMBL/GenBank/DDBJ databases">
        <authorList>
            <person name="Kanchanasin P."/>
            <person name="Saeng-In P."/>
            <person name="Phongsopitanun W."/>
            <person name="Yuki M."/>
            <person name="Kudo T."/>
            <person name="Ohkuma M."/>
            <person name="Tanasupawat S."/>
        </authorList>
    </citation>
    <scope>NUCLEOTIDE SEQUENCE</scope>
    <source>
        <strain evidence="10">GKU 128</strain>
    </source>
</reference>
<feature type="transmembrane region" description="Helical" evidence="7">
    <location>
        <begin position="39"/>
        <end position="62"/>
    </location>
</feature>